<gene>
    <name evidence="1" type="ORF">AWB95_10950</name>
</gene>
<evidence type="ECO:0000313" key="1">
    <source>
        <dbReference type="EMBL" id="ORV14076.1"/>
    </source>
</evidence>
<dbReference type="EMBL" id="LQOM01000025">
    <property type="protein sequence ID" value="ORV14076.1"/>
    <property type="molecule type" value="Genomic_DNA"/>
</dbReference>
<reference evidence="1 2" key="1">
    <citation type="submission" date="2016-01" db="EMBL/GenBank/DDBJ databases">
        <title>The new phylogeny of the genus Mycobacterium.</title>
        <authorList>
            <person name="Tarcisio F."/>
            <person name="Conor M."/>
            <person name="Antonella G."/>
            <person name="Elisabetta G."/>
            <person name="Giulia F.S."/>
            <person name="Sara T."/>
            <person name="Anna F."/>
            <person name="Clotilde B."/>
            <person name="Roberto B."/>
            <person name="Veronica D.S."/>
            <person name="Fabio R."/>
            <person name="Monica P."/>
            <person name="Olivier J."/>
            <person name="Enrico T."/>
            <person name="Nicola S."/>
        </authorList>
    </citation>
    <scope>NUCLEOTIDE SEQUENCE [LARGE SCALE GENOMIC DNA]</scope>
    <source>
        <strain evidence="1 2">DSM 44243</strain>
    </source>
</reference>
<dbReference type="STRING" id="28045.AWB95_10950"/>
<proteinExistence type="predicted"/>
<sequence>MDIRTSGPESEPRRTLNGISDVRAFFHTNTVPLYFISPTPFNLLGIDRWIRNFFYLTYFDSFEGEHPRVFVPRRRNRMDFDSMEDVCNYLLRDPSSTCATAKHTTTRRR</sequence>
<evidence type="ECO:0000313" key="2">
    <source>
        <dbReference type="Proteomes" id="UP000193907"/>
    </source>
</evidence>
<name>A0A1X1RRQ7_MYCCE</name>
<accession>A0A1X1RRQ7</accession>
<comment type="caution">
    <text evidence="1">The sequence shown here is derived from an EMBL/GenBank/DDBJ whole genome shotgun (WGS) entry which is preliminary data.</text>
</comment>
<protein>
    <submittedName>
        <fullName evidence="1">Uncharacterized protein</fullName>
    </submittedName>
</protein>
<organism evidence="1 2">
    <name type="scientific">Mycobacterium celatum</name>
    <dbReference type="NCBI Taxonomy" id="28045"/>
    <lineage>
        <taxon>Bacteria</taxon>
        <taxon>Bacillati</taxon>
        <taxon>Actinomycetota</taxon>
        <taxon>Actinomycetes</taxon>
        <taxon>Mycobacteriales</taxon>
        <taxon>Mycobacteriaceae</taxon>
        <taxon>Mycobacterium</taxon>
    </lineage>
</organism>
<keyword evidence="2" id="KW-1185">Reference proteome</keyword>
<dbReference type="Proteomes" id="UP000193907">
    <property type="component" value="Unassembled WGS sequence"/>
</dbReference>
<dbReference type="AlphaFoldDB" id="A0A1X1RRQ7"/>